<evidence type="ECO:0000313" key="3">
    <source>
        <dbReference type="Proteomes" id="UP001642409"/>
    </source>
</evidence>
<dbReference type="EMBL" id="CAXDID020000051">
    <property type="protein sequence ID" value="CAL6005472.1"/>
    <property type="molecule type" value="Genomic_DNA"/>
</dbReference>
<reference evidence="2 3" key="1">
    <citation type="submission" date="2024-07" db="EMBL/GenBank/DDBJ databases">
        <authorList>
            <person name="Akdeniz Z."/>
        </authorList>
    </citation>
    <scope>NUCLEOTIDE SEQUENCE [LARGE SCALE GENOMIC DNA]</scope>
</reference>
<gene>
    <name evidence="2" type="ORF">HINF_LOCUS19398</name>
</gene>
<feature type="region of interest" description="Disordered" evidence="1">
    <location>
        <begin position="107"/>
        <end position="189"/>
    </location>
</feature>
<comment type="caution">
    <text evidence="2">The sequence shown here is derived from an EMBL/GenBank/DDBJ whole genome shotgun (WGS) entry which is preliminary data.</text>
</comment>
<feature type="compositionally biased region" description="Low complexity" evidence="1">
    <location>
        <begin position="150"/>
        <end position="172"/>
    </location>
</feature>
<proteinExistence type="predicted"/>
<name>A0ABP1I0R9_9EUKA</name>
<accession>A0ABP1I0R9</accession>
<sequence>MNIDQLLESYETFGQLKDADLDNAQEKHQSFVQQLIDYRDLIFKQIFSSIDTIQAAPAADRTMVLDIIKQQISARKQEFQAFADEMLSKTEKPEQQENQDVNLDLSQPNEASQSISEDPAPKPKSKKAKEPQESKTKTKTRVRKQKEPEPSQNENNDNNNNDNENNNNNIEPETNESESEQIEKKKAPKTIVQKSIQYQPTIFDKFTDDLKTVLIEMKAIGAKTPGTPQKYCTLVNKMSTAQQIQLWNAIAIRSGKSDKTIRFYYKQNYQHVMYSDALSAEDIKALQKLEFNPIEPVPVMARRVKETMFADRDLFLYEISQQLQNIKAKQNQK</sequence>
<keyword evidence="3" id="KW-1185">Reference proteome</keyword>
<organism evidence="2 3">
    <name type="scientific">Hexamita inflata</name>
    <dbReference type="NCBI Taxonomy" id="28002"/>
    <lineage>
        <taxon>Eukaryota</taxon>
        <taxon>Metamonada</taxon>
        <taxon>Diplomonadida</taxon>
        <taxon>Hexamitidae</taxon>
        <taxon>Hexamitinae</taxon>
        <taxon>Hexamita</taxon>
    </lineage>
</organism>
<evidence type="ECO:0000256" key="1">
    <source>
        <dbReference type="SAM" id="MobiDB-lite"/>
    </source>
</evidence>
<protein>
    <submittedName>
        <fullName evidence="2">Hypothetical_protein</fullName>
    </submittedName>
</protein>
<dbReference type="Proteomes" id="UP001642409">
    <property type="component" value="Unassembled WGS sequence"/>
</dbReference>
<evidence type="ECO:0000313" key="2">
    <source>
        <dbReference type="EMBL" id="CAL6005472.1"/>
    </source>
</evidence>
<feature type="compositionally biased region" description="Polar residues" evidence="1">
    <location>
        <begin position="107"/>
        <end position="116"/>
    </location>
</feature>